<evidence type="ECO:0000256" key="1">
    <source>
        <dbReference type="SAM" id="SignalP"/>
    </source>
</evidence>
<dbReference type="AlphaFoldDB" id="A0AA86YI02"/>
<dbReference type="Proteomes" id="UP000004506">
    <property type="component" value="Unassembled WGS sequence"/>
</dbReference>
<name>A0AA86YI02_PROST</name>
<reference evidence="3" key="2">
    <citation type="submission" date="2008-04" db="EMBL/GenBank/DDBJ databases">
        <title>Draft genome sequence of Providencia stuartii(ATCC 25827).</title>
        <authorList>
            <person name="Sudarsanam P."/>
            <person name="Ley R."/>
            <person name="Guruge J."/>
            <person name="Turnbaugh P.J."/>
            <person name="Mahowald M."/>
            <person name="Liep D."/>
            <person name="Gordon J."/>
        </authorList>
    </citation>
    <scope>NUCLEOTIDE SEQUENCE [LARGE SCALE GENOMIC DNA]</scope>
    <source>
        <strain evidence="3">ATCC 25827</strain>
    </source>
</reference>
<evidence type="ECO:0000313" key="3">
    <source>
        <dbReference type="Proteomes" id="UP000004506"/>
    </source>
</evidence>
<reference evidence="2 3" key="3">
    <citation type="submission" date="2008-05" db="EMBL/GenBank/DDBJ databases">
        <authorList>
            <person name="Fulton L."/>
            <person name="Clifton S."/>
            <person name="Fulton B."/>
            <person name="Xu J."/>
            <person name="Minx P."/>
            <person name="Pepin K.H."/>
            <person name="Johnson M."/>
            <person name="Thiruvilangam P."/>
            <person name="Bhonagiri V."/>
            <person name="Nash W.E."/>
            <person name="Mardis E.R."/>
            <person name="Wilson R.K."/>
        </authorList>
    </citation>
    <scope>NUCLEOTIDE SEQUENCE [LARGE SCALE GENOMIC DNA]</scope>
    <source>
        <strain evidence="2 3">ATCC 25827</strain>
    </source>
</reference>
<protein>
    <submittedName>
        <fullName evidence="2">Uncharacterized protein</fullName>
    </submittedName>
</protein>
<evidence type="ECO:0000313" key="2">
    <source>
        <dbReference type="EMBL" id="EDU58783.1"/>
    </source>
</evidence>
<dbReference type="EMBL" id="ABJD02000101">
    <property type="protein sequence ID" value="EDU58783.1"/>
    <property type="molecule type" value="Genomic_DNA"/>
</dbReference>
<organism evidence="2 3">
    <name type="scientific">Providencia stuartii ATCC 25827</name>
    <dbReference type="NCBI Taxonomy" id="471874"/>
    <lineage>
        <taxon>Bacteria</taxon>
        <taxon>Pseudomonadati</taxon>
        <taxon>Pseudomonadota</taxon>
        <taxon>Gammaproteobacteria</taxon>
        <taxon>Enterobacterales</taxon>
        <taxon>Morganellaceae</taxon>
        <taxon>Providencia</taxon>
    </lineage>
</organism>
<accession>A0AA86YI02</accession>
<proteinExistence type="predicted"/>
<reference evidence="3" key="1">
    <citation type="submission" date="2008-04" db="EMBL/GenBank/DDBJ databases">
        <title>Draft genome sequence of Providencia stuartii (ATCC 25827).</title>
        <authorList>
            <person name="Sudarsanam P."/>
            <person name="Ley R."/>
            <person name="Guruge J."/>
            <person name="Turnbaugh P.J."/>
            <person name="Mahowald M."/>
            <person name="Liep D."/>
            <person name="Gordon J."/>
        </authorList>
    </citation>
    <scope>NUCLEOTIDE SEQUENCE [LARGE SCALE GENOMIC DNA]</scope>
    <source>
        <strain evidence="3">ATCC 25827</strain>
    </source>
</reference>
<feature type="chain" id="PRO_5041649700" evidence="1">
    <location>
        <begin position="20"/>
        <end position="126"/>
    </location>
</feature>
<keyword evidence="1" id="KW-0732">Signal</keyword>
<sequence>MIMKLLAVAALLFSTSTIAANQCKPDNECLSFKTSESEISIACKNIESAKLNTYIDTNDSLAIMLKSGTGLSDFSVKNTGKTIDIYISGVKYHRAVITARMDTSIRIPITVRPNFKLVDDLIKCVN</sequence>
<feature type="signal peptide" evidence="1">
    <location>
        <begin position="1"/>
        <end position="19"/>
    </location>
</feature>
<gene>
    <name evidence="2" type="ORF">PROSTU_01964</name>
</gene>
<comment type="caution">
    <text evidence="2">The sequence shown here is derived from an EMBL/GenBank/DDBJ whole genome shotgun (WGS) entry which is preliminary data.</text>
</comment>